<evidence type="ECO:0000313" key="2">
    <source>
        <dbReference type="EMBL" id="KNB70750.1"/>
    </source>
</evidence>
<dbReference type="Proteomes" id="UP000036834">
    <property type="component" value="Unassembled WGS sequence"/>
</dbReference>
<comment type="caution">
    <text evidence="2">The sequence shown here is derived from an EMBL/GenBank/DDBJ whole genome shotgun (WGS) entry which is preliminary data.</text>
</comment>
<gene>
    <name evidence="2" type="ORF">ADS79_17970</name>
</gene>
<dbReference type="InterPro" id="IPR009492">
    <property type="entry name" value="TniQ"/>
</dbReference>
<proteinExistence type="predicted"/>
<name>A0A0K9YRD5_9BACL</name>
<dbReference type="RefSeq" id="WP_049739772.1">
    <property type="nucleotide sequence ID" value="NZ_LGIQ01000009.1"/>
</dbReference>
<dbReference type="Pfam" id="PF06527">
    <property type="entry name" value="TniQ"/>
    <property type="match status" value="1"/>
</dbReference>
<dbReference type="EMBL" id="LGIQ01000009">
    <property type="protein sequence ID" value="KNB70750.1"/>
    <property type="molecule type" value="Genomic_DNA"/>
</dbReference>
<dbReference type="AlphaFoldDB" id="A0A0K9YRD5"/>
<accession>A0A0K9YRD5</accession>
<evidence type="ECO:0000313" key="3">
    <source>
        <dbReference type="Proteomes" id="UP000036834"/>
    </source>
</evidence>
<evidence type="ECO:0000259" key="1">
    <source>
        <dbReference type="Pfam" id="PF06527"/>
    </source>
</evidence>
<sequence length="104" mass="11537">MNQPIKLLCTPQPLPDESFMGYIIRLSQENRCESLIWIFKLANIKTNPPNNKSNKLTETDYGNLSALTGLTINALKLLSFEVVESVAAACNAPHCQDTGREEIS</sequence>
<organism evidence="2 3">
    <name type="scientific">Brevibacillus reuszeri</name>
    <dbReference type="NCBI Taxonomy" id="54915"/>
    <lineage>
        <taxon>Bacteria</taxon>
        <taxon>Bacillati</taxon>
        <taxon>Bacillota</taxon>
        <taxon>Bacilli</taxon>
        <taxon>Bacillales</taxon>
        <taxon>Paenibacillaceae</taxon>
        <taxon>Brevibacillus</taxon>
    </lineage>
</organism>
<reference evidence="3" key="1">
    <citation type="submission" date="2015-07" db="EMBL/GenBank/DDBJ databases">
        <title>Genome sequencing project for genomic taxonomy and phylogenomics of Bacillus-like bacteria.</title>
        <authorList>
            <person name="Liu B."/>
            <person name="Wang J."/>
            <person name="Zhu Y."/>
            <person name="Liu G."/>
            <person name="Chen Q."/>
            <person name="Chen Z."/>
            <person name="Lan J."/>
            <person name="Che J."/>
            <person name="Ge C."/>
            <person name="Shi H."/>
            <person name="Pan Z."/>
            <person name="Liu X."/>
        </authorList>
    </citation>
    <scope>NUCLEOTIDE SEQUENCE [LARGE SCALE GENOMIC DNA]</scope>
    <source>
        <strain evidence="3">DSM 9887</strain>
    </source>
</reference>
<feature type="domain" description="TniQ" evidence="1">
    <location>
        <begin position="10"/>
        <end position="80"/>
    </location>
</feature>
<protein>
    <recommendedName>
        <fullName evidence="1">TniQ domain-containing protein</fullName>
    </recommendedName>
</protein>